<reference evidence="1" key="1">
    <citation type="submission" date="2022-04" db="EMBL/GenBank/DDBJ databases">
        <title>Genome of the entomopathogenic fungus Entomophthora muscae.</title>
        <authorList>
            <person name="Elya C."/>
            <person name="Lovett B.R."/>
            <person name="Lee E."/>
            <person name="Macias A.M."/>
            <person name="Hajek A.E."/>
            <person name="De Bivort B.L."/>
            <person name="Kasson M.T."/>
            <person name="De Fine Licht H.H."/>
            <person name="Stajich J.E."/>
        </authorList>
    </citation>
    <scope>NUCLEOTIDE SEQUENCE</scope>
    <source>
        <strain evidence="1">Berkeley</strain>
    </source>
</reference>
<proteinExistence type="predicted"/>
<keyword evidence="2" id="KW-1185">Reference proteome</keyword>
<protein>
    <submittedName>
        <fullName evidence="1">Uncharacterized protein</fullName>
    </submittedName>
</protein>
<comment type="caution">
    <text evidence="1">The sequence shown here is derived from an EMBL/GenBank/DDBJ whole genome shotgun (WGS) entry which is preliminary data.</text>
</comment>
<organism evidence="1 2">
    <name type="scientific">Entomophthora muscae</name>
    <dbReference type="NCBI Taxonomy" id="34485"/>
    <lineage>
        <taxon>Eukaryota</taxon>
        <taxon>Fungi</taxon>
        <taxon>Fungi incertae sedis</taxon>
        <taxon>Zoopagomycota</taxon>
        <taxon>Entomophthoromycotina</taxon>
        <taxon>Entomophthoromycetes</taxon>
        <taxon>Entomophthorales</taxon>
        <taxon>Entomophthoraceae</taxon>
        <taxon>Entomophthora</taxon>
    </lineage>
</organism>
<accession>A0ACC2TR50</accession>
<evidence type="ECO:0000313" key="2">
    <source>
        <dbReference type="Proteomes" id="UP001165960"/>
    </source>
</evidence>
<sequence length="224" mass="24151">MIPVPILHPFSSPSPIGCTQTNPNAPESTPTDVMKHHLQEIDPESTPNQMRPGKENAQANAAPTSPEVSNYFIGLKGEEKLLSQGYPPADDNPSAHKQVQTAKQPQPQMIVPGKNSHQSASSNPTDLKVKPEEPNQVPSAVPSHESASQSNDSNAMDLPSPTQPKILGTLSPVLKNSSSSPKVPVTKGWITRVHQGATSCHFQGRPDEWYKTHLPTIKSDTDNV</sequence>
<dbReference type="Proteomes" id="UP001165960">
    <property type="component" value="Unassembled WGS sequence"/>
</dbReference>
<name>A0ACC2TR50_9FUNG</name>
<evidence type="ECO:0000313" key="1">
    <source>
        <dbReference type="EMBL" id="KAJ9076697.1"/>
    </source>
</evidence>
<gene>
    <name evidence="1" type="ORF">DSO57_1023758</name>
</gene>
<dbReference type="EMBL" id="QTSX02002255">
    <property type="protein sequence ID" value="KAJ9076697.1"/>
    <property type="molecule type" value="Genomic_DNA"/>
</dbReference>